<dbReference type="AlphaFoldDB" id="A0A2T7PBK4"/>
<gene>
    <name evidence="2" type="ORF">C0Q70_10072</name>
</gene>
<feature type="compositionally biased region" description="Pro residues" evidence="1">
    <location>
        <begin position="25"/>
        <end position="45"/>
    </location>
</feature>
<dbReference type="Proteomes" id="UP000245119">
    <property type="component" value="Linkage Group LG5"/>
</dbReference>
<name>A0A2T7PBK4_POMCA</name>
<organism evidence="2 3">
    <name type="scientific">Pomacea canaliculata</name>
    <name type="common">Golden apple snail</name>
    <dbReference type="NCBI Taxonomy" id="400727"/>
    <lineage>
        <taxon>Eukaryota</taxon>
        <taxon>Metazoa</taxon>
        <taxon>Spiralia</taxon>
        <taxon>Lophotrochozoa</taxon>
        <taxon>Mollusca</taxon>
        <taxon>Gastropoda</taxon>
        <taxon>Caenogastropoda</taxon>
        <taxon>Architaenioglossa</taxon>
        <taxon>Ampullarioidea</taxon>
        <taxon>Ampullariidae</taxon>
        <taxon>Pomacea</taxon>
    </lineage>
</organism>
<keyword evidence="3" id="KW-1185">Reference proteome</keyword>
<evidence type="ECO:0000256" key="1">
    <source>
        <dbReference type="SAM" id="MobiDB-lite"/>
    </source>
</evidence>
<dbReference type="EMBL" id="PZQS01000005">
    <property type="protein sequence ID" value="PVD30797.1"/>
    <property type="molecule type" value="Genomic_DNA"/>
</dbReference>
<evidence type="ECO:0000313" key="2">
    <source>
        <dbReference type="EMBL" id="PVD30797.1"/>
    </source>
</evidence>
<reference evidence="2 3" key="1">
    <citation type="submission" date="2018-04" db="EMBL/GenBank/DDBJ databases">
        <title>The genome of golden apple snail Pomacea canaliculata provides insight into stress tolerance and invasive adaptation.</title>
        <authorList>
            <person name="Liu C."/>
            <person name="Liu B."/>
            <person name="Ren Y."/>
            <person name="Zhang Y."/>
            <person name="Wang H."/>
            <person name="Li S."/>
            <person name="Jiang F."/>
            <person name="Yin L."/>
            <person name="Zhang G."/>
            <person name="Qian W."/>
            <person name="Fan W."/>
        </authorList>
    </citation>
    <scope>NUCLEOTIDE SEQUENCE [LARGE SCALE GENOMIC DNA]</scope>
    <source>
        <strain evidence="2">SZHN2017</strain>
        <tissue evidence="2">Muscle</tissue>
    </source>
</reference>
<protein>
    <submittedName>
        <fullName evidence="2">Uncharacterized protein</fullName>
    </submittedName>
</protein>
<sequence>MPTSAQPNCSGMHAIAGSCKHAATPYPPPPPPPDLISPPSTPLPRPATSSSHTLFPFQLLLVQKDTSHPPFEYARATSEAESSHLFPSNLFPASFHTTPYGATVTAATADPIHQPALEQ</sequence>
<comment type="caution">
    <text evidence="2">The sequence shown here is derived from an EMBL/GenBank/DDBJ whole genome shotgun (WGS) entry which is preliminary data.</text>
</comment>
<evidence type="ECO:0000313" key="3">
    <source>
        <dbReference type="Proteomes" id="UP000245119"/>
    </source>
</evidence>
<feature type="region of interest" description="Disordered" evidence="1">
    <location>
        <begin position="20"/>
        <end position="50"/>
    </location>
</feature>
<accession>A0A2T7PBK4</accession>
<proteinExistence type="predicted"/>